<evidence type="ECO:0000313" key="3">
    <source>
        <dbReference type="Proteomes" id="UP000299102"/>
    </source>
</evidence>
<dbReference type="EMBL" id="BGZK01000439">
    <property type="protein sequence ID" value="GBP43587.1"/>
    <property type="molecule type" value="Genomic_DNA"/>
</dbReference>
<evidence type="ECO:0000313" key="2">
    <source>
        <dbReference type="EMBL" id="GBP43587.1"/>
    </source>
</evidence>
<gene>
    <name evidence="2" type="ORF">EVAR_32153_1</name>
</gene>
<reference evidence="2 3" key="1">
    <citation type="journal article" date="2019" name="Commun. Biol.">
        <title>The bagworm genome reveals a unique fibroin gene that provides high tensile strength.</title>
        <authorList>
            <person name="Kono N."/>
            <person name="Nakamura H."/>
            <person name="Ohtoshi R."/>
            <person name="Tomita M."/>
            <person name="Numata K."/>
            <person name="Arakawa K."/>
        </authorList>
    </citation>
    <scope>NUCLEOTIDE SEQUENCE [LARGE SCALE GENOMIC DNA]</scope>
</reference>
<evidence type="ECO:0000256" key="1">
    <source>
        <dbReference type="SAM" id="MobiDB-lite"/>
    </source>
</evidence>
<feature type="compositionally biased region" description="Basic and acidic residues" evidence="1">
    <location>
        <begin position="86"/>
        <end position="100"/>
    </location>
</feature>
<accession>A0A4C1W0H0</accession>
<organism evidence="2 3">
    <name type="scientific">Eumeta variegata</name>
    <name type="common">Bagworm moth</name>
    <name type="synonym">Eumeta japonica</name>
    <dbReference type="NCBI Taxonomy" id="151549"/>
    <lineage>
        <taxon>Eukaryota</taxon>
        <taxon>Metazoa</taxon>
        <taxon>Ecdysozoa</taxon>
        <taxon>Arthropoda</taxon>
        <taxon>Hexapoda</taxon>
        <taxon>Insecta</taxon>
        <taxon>Pterygota</taxon>
        <taxon>Neoptera</taxon>
        <taxon>Endopterygota</taxon>
        <taxon>Lepidoptera</taxon>
        <taxon>Glossata</taxon>
        <taxon>Ditrysia</taxon>
        <taxon>Tineoidea</taxon>
        <taxon>Psychidae</taxon>
        <taxon>Oiketicinae</taxon>
        <taxon>Eumeta</taxon>
    </lineage>
</organism>
<protein>
    <submittedName>
        <fullName evidence="2">Uncharacterized protein</fullName>
    </submittedName>
</protein>
<feature type="region of interest" description="Disordered" evidence="1">
    <location>
        <begin position="81"/>
        <end position="100"/>
    </location>
</feature>
<name>A0A4C1W0H0_EUMVA</name>
<proteinExistence type="predicted"/>
<dbReference type="AlphaFoldDB" id="A0A4C1W0H0"/>
<dbReference type="Proteomes" id="UP000299102">
    <property type="component" value="Unassembled WGS sequence"/>
</dbReference>
<keyword evidence="3" id="KW-1185">Reference proteome</keyword>
<sequence length="100" mass="11278">MCEIEGDAIWRLQRKQYKTKLAPAITYCRTFLDLLKTPHIAAKTYADCGIAPHELNETRAKRRVAGARRDKSTGLIKPPALPARLLEGRTHQSPKELAKI</sequence>
<comment type="caution">
    <text evidence="2">The sequence shown here is derived from an EMBL/GenBank/DDBJ whole genome shotgun (WGS) entry which is preliminary data.</text>
</comment>